<reference evidence="2 3" key="1">
    <citation type="journal article" date="2022" name="G3 (Bethesda)">
        <title>Enemy or ally: a genomic approach to elucidate the lifestyle of Phyllosticta citrichinaensis.</title>
        <authorList>
            <person name="Buijs V.A."/>
            <person name="Groenewald J.Z."/>
            <person name="Haridas S."/>
            <person name="LaButti K.M."/>
            <person name="Lipzen A."/>
            <person name="Martin F.M."/>
            <person name="Barry K."/>
            <person name="Grigoriev I.V."/>
            <person name="Crous P.W."/>
            <person name="Seidl M.F."/>
        </authorList>
    </citation>
    <scope>NUCLEOTIDE SEQUENCE [LARGE SCALE GENOMIC DNA]</scope>
    <source>
        <strain evidence="2 3">CBS 129764</strain>
    </source>
</reference>
<dbReference type="Gene3D" id="1.20.120.900">
    <property type="entry name" value="Pex19, mPTS binding domain"/>
    <property type="match status" value="1"/>
</dbReference>
<dbReference type="Proteomes" id="UP001456524">
    <property type="component" value="Unassembled WGS sequence"/>
</dbReference>
<comment type="caution">
    <text evidence="2">The sequence shown here is derived from an EMBL/GenBank/DDBJ whole genome shotgun (WGS) entry which is preliminary data.</text>
</comment>
<sequence length="326" mass="35105">MADKDDKKQQPPAQAVEDIPDPDEDDLDDLDDVLDDFSATKLEDKPSAASQPSASGPGRPTAPATASPSAQVPDDDEFAQKLQAGMAELLGELGNNPDMQKQFEDLMKELGDTAAADANPAAASAAGSSAKPAPATSAPGAASAKSAAEKKDENFQEQIRRTMERMQASGEQADAAAASSGSDDFLAQMLAEMERGGFPGAGEGGENDEDFSKMLMGMMEQLTNKEILYEPMKDLDDKFPGWFEKNRETCNKEDLSRYEEQQRCVKEIVQRFERSEYSDEDTADREYIVERMQKMQAAGSPPPDLVGDDSAAREALGELDGGCPTQ</sequence>
<proteinExistence type="predicted"/>
<dbReference type="PANTHER" id="PTHR12774:SF2">
    <property type="entry name" value="PEROXISOMAL BIOGENESIS FACTOR 19"/>
    <property type="match status" value="1"/>
</dbReference>
<feature type="compositionally biased region" description="Acidic residues" evidence="1">
    <location>
        <begin position="18"/>
        <end position="35"/>
    </location>
</feature>
<gene>
    <name evidence="2" type="ORF">IWX90DRAFT_377861</name>
</gene>
<keyword evidence="3" id="KW-1185">Reference proteome</keyword>
<evidence type="ECO:0000313" key="3">
    <source>
        <dbReference type="Proteomes" id="UP001456524"/>
    </source>
</evidence>
<dbReference type="EMBL" id="JBBWUH010000001">
    <property type="protein sequence ID" value="KAK8177063.1"/>
    <property type="molecule type" value="Genomic_DNA"/>
</dbReference>
<evidence type="ECO:0000256" key="1">
    <source>
        <dbReference type="SAM" id="MobiDB-lite"/>
    </source>
</evidence>
<dbReference type="Pfam" id="PF04614">
    <property type="entry name" value="Pex19"/>
    <property type="match status" value="1"/>
</dbReference>
<feature type="region of interest" description="Disordered" evidence="1">
    <location>
        <begin position="293"/>
        <end position="326"/>
    </location>
</feature>
<accession>A0ABR1Y5C9</accession>
<feature type="compositionally biased region" description="Low complexity" evidence="1">
    <location>
        <begin position="47"/>
        <end position="70"/>
    </location>
</feature>
<organism evidence="2 3">
    <name type="scientific">Phyllosticta citrichinensis</name>
    <dbReference type="NCBI Taxonomy" id="1130410"/>
    <lineage>
        <taxon>Eukaryota</taxon>
        <taxon>Fungi</taxon>
        <taxon>Dikarya</taxon>
        <taxon>Ascomycota</taxon>
        <taxon>Pezizomycotina</taxon>
        <taxon>Dothideomycetes</taxon>
        <taxon>Dothideomycetes incertae sedis</taxon>
        <taxon>Botryosphaeriales</taxon>
        <taxon>Phyllostictaceae</taxon>
        <taxon>Phyllosticta</taxon>
    </lineage>
</organism>
<feature type="compositionally biased region" description="Basic and acidic residues" evidence="1">
    <location>
        <begin position="147"/>
        <end position="157"/>
    </location>
</feature>
<dbReference type="InterPro" id="IPR006708">
    <property type="entry name" value="Pex19"/>
</dbReference>
<feature type="compositionally biased region" description="Low complexity" evidence="1">
    <location>
        <begin position="113"/>
        <end position="146"/>
    </location>
</feature>
<feature type="region of interest" description="Disordered" evidence="1">
    <location>
        <begin position="1"/>
        <end position="78"/>
    </location>
</feature>
<feature type="region of interest" description="Disordered" evidence="1">
    <location>
        <begin position="108"/>
        <end position="157"/>
    </location>
</feature>
<name>A0ABR1Y5C9_9PEZI</name>
<dbReference type="PANTHER" id="PTHR12774">
    <property type="entry name" value="PEROXISOMAL BIOGENESIS FACTOR 19"/>
    <property type="match status" value="1"/>
</dbReference>
<protein>
    <submittedName>
        <fullName evidence="2">Pex19 protein family-domain-containing protein</fullName>
    </submittedName>
</protein>
<dbReference type="InterPro" id="IPR038322">
    <property type="entry name" value="Pex19_C_sf"/>
</dbReference>
<evidence type="ECO:0000313" key="2">
    <source>
        <dbReference type="EMBL" id="KAK8177063.1"/>
    </source>
</evidence>